<gene>
    <name evidence="2" type="ORF">VI08_16540</name>
</gene>
<feature type="chain" id="PRO_5002462782" description="Beta/gamma crystallin" evidence="1">
    <location>
        <begin position="24"/>
        <end position="126"/>
    </location>
</feature>
<accession>A0A0F3KBZ6</accession>
<sequence length="126" mass="14309">MRSKVVVNGIWLIAISACGIAAAEEPWSDKGRQIDSESYDRTAKGFYFTLYPGEDPVESVRRCAITMRELGHLASVSCFAYTSRQRFDTRKGKLRVCYTAVANWWGEDEPVRVETVERLPRVCPTK</sequence>
<keyword evidence="1" id="KW-0732">Signal</keyword>
<keyword evidence="3" id="KW-1185">Reference proteome</keyword>
<protein>
    <recommendedName>
        <fullName evidence="4">Beta/gamma crystallin</fullName>
    </recommendedName>
</protein>
<reference evidence="2 3" key="1">
    <citation type="submission" date="2015-03" db="EMBL/GenBank/DDBJ databases">
        <title>Draft genome sequence of Luteibacter yeojuensis strain SU11.</title>
        <authorList>
            <person name="Sulaiman J."/>
            <person name="Priya K."/>
            <person name="Chan K.-G."/>
        </authorList>
    </citation>
    <scope>NUCLEOTIDE SEQUENCE [LARGE SCALE GENOMIC DNA]</scope>
    <source>
        <strain evidence="2 3">SU11</strain>
    </source>
</reference>
<dbReference type="RefSeq" id="WP_045830729.1">
    <property type="nucleotide sequence ID" value="NZ_JZRB01000043.1"/>
</dbReference>
<evidence type="ECO:0000313" key="2">
    <source>
        <dbReference type="EMBL" id="KJV28728.1"/>
    </source>
</evidence>
<dbReference type="Proteomes" id="UP000033651">
    <property type="component" value="Unassembled WGS sequence"/>
</dbReference>
<evidence type="ECO:0000256" key="1">
    <source>
        <dbReference type="SAM" id="SignalP"/>
    </source>
</evidence>
<dbReference type="PATRIC" id="fig|345309.4.peg.3089"/>
<dbReference type="AlphaFoldDB" id="A0A0F3KBZ6"/>
<dbReference type="PROSITE" id="PS51257">
    <property type="entry name" value="PROKAR_LIPOPROTEIN"/>
    <property type="match status" value="1"/>
</dbReference>
<evidence type="ECO:0008006" key="4">
    <source>
        <dbReference type="Google" id="ProtNLM"/>
    </source>
</evidence>
<dbReference type="OrthoDB" id="5950956at2"/>
<proteinExistence type="predicted"/>
<evidence type="ECO:0000313" key="3">
    <source>
        <dbReference type="Proteomes" id="UP000033651"/>
    </source>
</evidence>
<dbReference type="EMBL" id="JZRB01000043">
    <property type="protein sequence ID" value="KJV28728.1"/>
    <property type="molecule type" value="Genomic_DNA"/>
</dbReference>
<feature type="signal peptide" evidence="1">
    <location>
        <begin position="1"/>
        <end position="23"/>
    </location>
</feature>
<comment type="caution">
    <text evidence="2">The sequence shown here is derived from an EMBL/GenBank/DDBJ whole genome shotgun (WGS) entry which is preliminary data.</text>
</comment>
<organism evidence="2 3">
    <name type="scientific">Luteibacter yeojuensis</name>
    <dbReference type="NCBI Taxonomy" id="345309"/>
    <lineage>
        <taxon>Bacteria</taxon>
        <taxon>Pseudomonadati</taxon>
        <taxon>Pseudomonadota</taxon>
        <taxon>Gammaproteobacteria</taxon>
        <taxon>Lysobacterales</taxon>
        <taxon>Rhodanobacteraceae</taxon>
        <taxon>Luteibacter</taxon>
    </lineage>
</organism>
<name>A0A0F3KBZ6_9GAMM</name>